<accession>A0A9Q0XR37</accession>
<comment type="caution">
    <text evidence="2">The sequence shown here is derived from an EMBL/GenBank/DDBJ whole genome shotgun (WGS) entry which is preliminary data.</text>
</comment>
<dbReference type="AlphaFoldDB" id="A0A9Q0XR37"/>
<organism evidence="2 3">
    <name type="scientific">Phrynocephalus forsythii</name>
    <dbReference type="NCBI Taxonomy" id="171643"/>
    <lineage>
        <taxon>Eukaryota</taxon>
        <taxon>Metazoa</taxon>
        <taxon>Chordata</taxon>
        <taxon>Craniata</taxon>
        <taxon>Vertebrata</taxon>
        <taxon>Euteleostomi</taxon>
        <taxon>Lepidosauria</taxon>
        <taxon>Squamata</taxon>
        <taxon>Bifurcata</taxon>
        <taxon>Unidentata</taxon>
        <taxon>Episquamata</taxon>
        <taxon>Toxicofera</taxon>
        <taxon>Iguania</taxon>
        <taxon>Acrodonta</taxon>
        <taxon>Agamidae</taxon>
        <taxon>Agaminae</taxon>
        <taxon>Phrynocephalus</taxon>
    </lineage>
</organism>
<reference evidence="2" key="1">
    <citation type="journal article" date="2023" name="DNA Res.">
        <title>Chromosome-level genome assembly of Phrynocephalus forsythii using third-generation DNA sequencing and Hi-C analysis.</title>
        <authorList>
            <person name="Qi Y."/>
            <person name="Zhao W."/>
            <person name="Zhao Y."/>
            <person name="Niu C."/>
            <person name="Cao S."/>
            <person name="Zhang Y."/>
        </authorList>
    </citation>
    <scope>NUCLEOTIDE SEQUENCE</scope>
    <source>
        <tissue evidence="2">Muscle</tissue>
    </source>
</reference>
<sequence length="249" mass="28232">RKSHKMYRLQKNLDVPKVLYQNTSMESYVEGKSVEEKGRNLERIVRKRPSQSVRCFHKERTEAGVSASRATTQRQILGMGFKCCIPLVKLLLNTVAQWSKVLFSDESNFCISFGNQGPKIWRKNGEAQNARCLKSSVKFLQSVLLWGAMSSAGVGPLCFIKPRVNAAIYQEILECFMLPSKEELYGDADFIFQQDLAPAHTAKNTKTSFHDHGITVLVWPANLTDLNLKRKMRDMRPNNAAELKHPGLT</sequence>
<dbReference type="EMBL" id="JAPFRF010000008">
    <property type="protein sequence ID" value="KAJ7324816.1"/>
    <property type="molecule type" value="Genomic_DNA"/>
</dbReference>
<feature type="domain" description="Tc1-like transposase DDE" evidence="1">
    <location>
        <begin position="101"/>
        <end position="228"/>
    </location>
</feature>
<gene>
    <name evidence="2" type="ORF">JRQ81_017836</name>
</gene>
<dbReference type="InterPro" id="IPR038717">
    <property type="entry name" value="Tc1-like_DDE_dom"/>
</dbReference>
<keyword evidence="3" id="KW-1185">Reference proteome</keyword>
<protein>
    <recommendedName>
        <fullName evidence="1">Tc1-like transposase DDE domain-containing protein</fullName>
    </recommendedName>
</protein>
<evidence type="ECO:0000259" key="1">
    <source>
        <dbReference type="Pfam" id="PF13358"/>
    </source>
</evidence>
<dbReference type="Gene3D" id="3.30.420.10">
    <property type="entry name" value="Ribonuclease H-like superfamily/Ribonuclease H"/>
    <property type="match status" value="1"/>
</dbReference>
<evidence type="ECO:0000313" key="3">
    <source>
        <dbReference type="Proteomes" id="UP001142489"/>
    </source>
</evidence>
<dbReference type="GO" id="GO:0003676">
    <property type="term" value="F:nucleic acid binding"/>
    <property type="evidence" value="ECO:0007669"/>
    <property type="project" value="InterPro"/>
</dbReference>
<proteinExistence type="predicted"/>
<dbReference type="InterPro" id="IPR036397">
    <property type="entry name" value="RNaseH_sf"/>
</dbReference>
<dbReference type="Proteomes" id="UP001142489">
    <property type="component" value="Unassembled WGS sequence"/>
</dbReference>
<evidence type="ECO:0000313" key="2">
    <source>
        <dbReference type="EMBL" id="KAJ7324816.1"/>
    </source>
</evidence>
<feature type="non-terminal residue" evidence="2">
    <location>
        <position position="1"/>
    </location>
</feature>
<dbReference type="Pfam" id="PF13358">
    <property type="entry name" value="DDE_3"/>
    <property type="match status" value="1"/>
</dbReference>
<name>A0A9Q0XR37_9SAUR</name>
<dbReference type="OrthoDB" id="8627217at2759"/>